<feature type="transmembrane region" description="Helical" evidence="1">
    <location>
        <begin position="214"/>
        <end position="234"/>
    </location>
</feature>
<keyword evidence="3" id="KW-1185">Reference proteome</keyword>
<feature type="transmembrane region" description="Helical" evidence="1">
    <location>
        <begin position="246"/>
        <end position="268"/>
    </location>
</feature>
<evidence type="ECO:0000313" key="3">
    <source>
        <dbReference type="Proteomes" id="UP000030364"/>
    </source>
</evidence>
<organism evidence="2 3">
    <name type="scientific">Thermus filiformis</name>
    <dbReference type="NCBI Taxonomy" id="276"/>
    <lineage>
        <taxon>Bacteria</taxon>
        <taxon>Thermotogati</taxon>
        <taxon>Deinococcota</taxon>
        <taxon>Deinococci</taxon>
        <taxon>Thermales</taxon>
        <taxon>Thermaceae</taxon>
        <taxon>Thermus</taxon>
    </lineage>
</organism>
<proteinExistence type="predicted"/>
<dbReference type="EMBL" id="JPSL02000040">
    <property type="protein sequence ID" value="KGQ21557.2"/>
    <property type="molecule type" value="Genomic_DNA"/>
</dbReference>
<protein>
    <recommendedName>
        <fullName evidence="4">Stage II sporulation protein M</fullName>
    </recommendedName>
</protein>
<accession>A0A0A2WS26</accession>
<gene>
    <name evidence="2" type="ORF">THFILI_10810</name>
</gene>
<feature type="transmembrane region" description="Helical" evidence="1">
    <location>
        <begin position="119"/>
        <end position="137"/>
    </location>
</feature>
<keyword evidence="1" id="KW-0472">Membrane</keyword>
<sequence>MRWAWLFLLSFALASPEEVARGFVARWLAGEVSPSLREVLASPPEDLPQALDRLFAYPPPPRGLRVNLEAPLVEGDRVRFPATLGEEGGEVVVYLRGEEVERVAFVRKDLLPAFAKSEAGGLFLLLLGVYWASALWGRGALARLFREALALLRQERRLYLGLNLLLYGLFALGSLLAFLEPGLARAVQKGIGGALEVIGLEEALGGFLPLLAAIYYWNLTQGLVLTTLLPGLFLGLPALLLNASRYLLFGFALSPALLPLHLYLLHLPTLVLELQAYILGTFGGVLLLLSLLRREGFRVGLGRLLRMGYLGAFVLLLAALYEAVEVVFLLGGRG</sequence>
<dbReference type="AlphaFoldDB" id="A0A0A2WS26"/>
<keyword evidence="1" id="KW-0812">Transmembrane</keyword>
<feature type="transmembrane region" description="Helical" evidence="1">
    <location>
        <begin position="274"/>
        <end position="292"/>
    </location>
</feature>
<evidence type="ECO:0008006" key="4">
    <source>
        <dbReference type="Google" id="ProtNLM"/>
    </source>
</evidence>
<name>A0A0A2WS26_THEFI</name>
<feature type="transmembrane region" description="Helical" evidence="1">
    <location>
        <begin position="304"/>
        <end position="324"/>
    </location>
</feature>
<comment type="caution">
    <text evidence="2">The sequence shown here is derived from an EMBL/GenBank/DDBJ whole genome shotgun (WGS) entry which is preliminary data.</text>
</comment>
<evidence type="ECO:0000256" key="1">
    <source>
        <dbReference type="SAM" id="Phobius"/>
    </source>
</evidence>
<reference evidence="2 3" key="1">
    <citation type="journal article" date="2015" name="Genome Announc.">
        <title>Draft Genome Sequence of the Thermophile Thermus filiformis ATCC 43280, Producer of Carotenoid-(Di)glucoside-Branched Fatty Acid (Di)esters and Source of Hyperthermostable Enzymes of Biotechnological Interest.</title>
        <authorList>
            <person name="Mandelli F."/>
            <person name="Oliveira Ramires B."/>
            <person name="Couger M.B."/>
            <person name="Paixao D.A."/>
            <person name="Camilo C.M."/>
            <person name="Polikarpov I."/>
            <person name="Prade R."/>
            <person name="Riano-Pachon D.M."/>
            <person name="Squina F.M."/>
        </authorList>
    </citation>
    <scope>NUCLEOTIDE SEQUENCE [LARGE SCALE GENOMIC DNA]</scope>
    <source>
        <strain evidence="2 3">ATCC 43280</strain>
    </source>
</reference>
<evidence type="ECO:0000313" key="2">
    <source>
        <dbReference type="EMBL" id="KGQ21557.2"/>
    </source>
</evidence>
<feature type="transmembrane region" description="Helical" evidence="1">
    <location>
        <begin position="158"/>
        <end position="179"/>
    </location>
</feature>
<dbReference type="Proteomes" id="UP000030364">
    <property type="component" value="Unassembled WGS sequence"/>
</dbReference>
<dbReference type="STRING" id="276.THFILI_10810"/>
<keyword evidence="1" id="KW-1133">Transmembrane helix</keyword>